<dbReference type="Gene3D" id="3.10.180.10">
    <property type="entry name" value="2,3-Dihydroxybiphenyl 1,2-Dioxygenase, domain 1"/>
    <property type="match status" value="1"/>
</dbReference>
<evidence type="ECO:0000313" key="2">
    <source>
        <dbReference type="EMBL" id="MCJ2180851.1"/>
    </source>
</evidence>
<accession>A0ABT0B730</accession>
<dbReference type="Proteomes" id="UP001162880">
    <property type="component" value="Unassembled WGS sequence"/>
</dbReference>
<dbReference type="InterPro" id="IPR025870">
    <property type="entry name" value="Glyoxalase-like_dom"/>
</dbReference>
<reference evidence="2" key="1">
    <citation type="submission" date="2022-03" db="EMBL/GenBank/DDBJ databases">
        <title>Identification of a novel bacterium isolated from mangrove sediments.</title>
        <authorList>
            <person name="Pan X."/>
        </authorList>
    </citation>
    <scope>NUCLEOTIDE SEQUENCE</scope>
    <source>
        <strain evidence="2">B2580</strain>
    </source>
</reference>
<evidence type="ECO:0000313" key="3">
    <source>
        <dbReference type="Proteomes" id="UP001162880"/>
    </source>
</evidence>
<name>A0ABT0B730_9SPHN</name>
<organism evidence="2 3">
    <name type="scientific">Novosphingobium album</name>
    <name type="common">ex Hu et al. 2023</name>
    <dbReference type="NCBI Taxonomy" id="2930093"/>
    <lineage>
        <taxon>Bacteria</taxon>
        <taxon>Pseudomonadati</taxon>
        <taxon>Pseudomonadota</taxon>
        <taxon>Alphaproteobacteria</taxon>
        <taxon>Sphingomonadales</taxon>
        <taxon>Sphingomonadaceae</taxon>
        <taxon>Novosphingobium</taxon>
    </lineage>
</organism>
<proteinExistence type="predicted"/>
<feature type="domain" description="Glyoxalase-like" evidence="1">
    <location>
        <begin position="8"/>
        <end position="119"/>
    </location>
</feature>
<dbReference type="InterPro" id="IPR029068">
    <property type="entry name" value="Glyas_Bleomycin-R_OHBP_Dase"/>
</dbReference>
<comment type="caution">
    <text evidence="2">The sequence shown here is derived from an EMBL/GenBank/DDBJ whole genome shotgun (WGS) entry which is preliminary data.</text>
</comment>
<sequence length="160" mass="18001">MKKFINHVDHVAWLSRPENLDANVAQLEKLTGATLTRFARKDMGFTMCISWEAGLEVVAPMEERTDFNTWLWSELEAKGEGVSSVVFGVKDLDAHKARLEKMGFPVGPLMDDHPDSPWHDKLVLWERAAGEAMNTNIILGDIDYADEVIPFVDSETAEKV</sequence>
<gene>
    <name evidence="2" type="ORF">MTR64_19955</name>
</gene>
<dbReference type="EMBL" id="JALHLE010000044">
    <property type="protein sequence ID" value="MCJ2180851.1"/>
    <property type="molecule type" value="Genomic_DNA"/>
</dbReference>
<evidence type="ECO:0000259" key="1">
    <source>
        <dbReference type="Pfam" id="PF13468"/>
    </source>
</evidence>
<protein>
    <submittedName>
        <fullName evidence="2">VOC family protein</fullName>
    </submittedName>
</protein>
<dbReference type="Pfam" id="PF13468">
    <property type="entry name" value="Glyoxalase_3"/>
    <property type="match status" value="1"/>
</dbReference>
<keyword evidence="3" id="KW-1185">Reference proteome</keyword>
<dbReference type="SUPFAM" id="SSF54593">
    <property type="entry name" value="Glyoxalase/Bleomycin resistance protein/Dihydroxybiphenyl dioxygenase"/>
    <property type="match status" value="1"/>
</dbReference>
<dbReference type="RefSeq" id="WP_243996299.1">
    <property type="nucleotide sequence ID" value="NZ_JALHLE010000044.1"/>
</dbReference>